<organism evidence="1 2">
    <name type="scientific">Peribacillus deserti</name>
    <dbReference type="NCBI Taxonomy" id="673318"/>
    <lineage>
        <taxon>Bacteria</taxon>
        <taxon>Bacillati</taxon>
        <taxon>Bacillota</taxon>
        <taxon>Bacilli</taxon>
        <taxon>Bacillales</taxon>
        <taxon>Bacillaceae</taxon>
        <taxon>Peribacillus</taxon>
    </lineage>
</organism>
<accession>A0ABS2QN32</accession>
<dbReference type="Proteomes" id="UP000823486">
    <property type="component" value="Unassembled WGS sequence"/>
</dbReference>
<sequence length="42" mass="4897">MSANYEKITLSDINEMLEKLDLLLDGVKPDYPQTYEENVSNY</sequence>
<dbReference type="EMBL" id="JAFBFI010000018">
    <property type="protein sequence ID" value="MBM7694129.1"/>
    <property type="molecule type" value="Genomic_DNA"/>
</dbReference>
<protein>
    <submittedName>
        <fullName evidence="1">Uncharacterized protein</fullName>
    </submittedName>
</protein>
<evidence type="ECO:0000313" key="1">
    <source>
        <dbReference type="EMBL" id="MBM7694129.1"/>
    </source>
</evidence>
<evidence type="ECO:0000313" key="2">
    <source>
        <dbReference type="Proteomes" id="UP000823486"/>
    </source>
</evidence>
<name>A0ABS2QN32_9BACI</name>
<gene>
    <name evidence="1" type="ORF">JOC77_003573</name>
</gene>
<keyword evidence="2" id="KW-1185">Reference proteome</keyword>
<comment type="caution">
    <text evidence="1">The sequence shown here is derived from an EMBL/GenBank/DDBJ whole genome shotgun (WGS) entry which is preliminary data.</text>
</comment>
<proteinExistence type="predicted"/>
<dbReference type="RefSeq" id="WP_275585088.1">
    <property type="nucleotide sequence ID" value="NZ_JAFBFI010000018.1"/>
</dbReference>
<reference evidence="1 2" key="1">
    <citation type="submission" date="2021-01" db="EMBL/GenBank/DDBJ databases">
        <title>Genomic Encyclopedia of Type Strains, Phase IV (KMG-IV): sequencing the most valuable type-strain genomes for metagenomic binning, comparative biology and taxonomic classification.</title>
        <authorList>
            <person name="Goeker M."/>
        </authorList>
    </citation>
    <scope>NUCLEOTIDE SEQUENCE [LARGE SCALE GENOMIC DNA]</scope>
    <source>
        <strain evidence="1 2">DSM 105482</strain>
    </source>
</reference>